<dbReference type="PANTHER" id="PTHR34222">
    <property type="entry name" value="GAG_PRE-INTEGRS DOMAIN-CONTAINING PROTEIN"/>
    <property type="match status" value="1"/>
</dbReference>
<keyword evidence="1" id="KW-0732">Signal</keyword>
<proteinExistence type="predicted"/>
<evidence type="ECO:0000313" key="2">
    <source>
        <dbReference type="EMBL" id="KAH0774075.1"/>
    </source>
</evidence>
<name>A0ABQ7W226_SOLTU</name>
<feature type="chain" id="PRO_5046851340" evidence="1">
    <location>
        <begin position="29"/>
        <end position="178"/>
    </location>
</feature>
<evidence type="ECO:0000256" key="1">
    <source>
        <dbReference type="SAM" id="SignalP"/>
    </source>
</evidence>
<keyword evidence="3" id="KW-1185">Reference proteome</keyword>
<accession>A0ABQ7W226</accession>
<gene>
    <name evidence="2" type="ORF">KY290_011212</name>
</gene>
<feature type="signal peptide" evidence="1">
    <location>
        <begin position="1"/>
        <end position="28"/>
    </location>
</feature>
<dbReference type="Proteomes" id="UP000826656">
    <property type="component" value="Unassembled WGS sequence"/>
</dbReference>
<evidence type="ECO:0000313" key="3">
    <source>
        <dbReference type="Proteomes" id="UP000826656"/>
    </source>
</evidence>
<sequence>MGLNESFGQARSQILLMSLILPVNQAYAMIVSDECQKMTSSRSSIRLSSISGSGVDPLAMYSRTGGGPSAQGFNKFKKNFSVVCDFCKCKGHTKDQCYKLIGYPADFKSKRKAWIIDTGASNHMVSNIYMLTDESIVKIKEPKPVYLPTGEELCTGKVREVGKEDNGLHLLLRNLTQD</sequence>
<dbReference type="EMBL" id="JAIVGD010000005">
    <property type="protein sequence ID" value="KAH0774075.1"/>
    <property type="molecule type" value="Genomic_DNA"/>
</dbReference>
<reference evidence="2 3" key="1">
    <citation type="journal article" date="2021" name="bioRxiv">
        <title>Chromosome-scale and haplotype-resolved genome assembly of a tetraploid potato cultivar.</title>
        <authorList>
            <person name="Sun H."/>
            <person name="Jiao W.-B."/>
            <person name="Krause K."/>
            <person name="Campoy J.A."/>
            <person name="Goel M."/>
            <person name="Folz-Donahue K."/>
            <person name="Kukat C."/>
            <person name="Huettel B."/>
            <person name="Schneeberger K."/>
        </authorList>
    </citation>
    <scope>NUCLEOTIDE SEQUENCE [LARGE SCALE GENOMIC DNA]</scope>
    <source>
        <strain evidence="2">SolTubOtavaFocal</strain>
        <tissue evidence="2">Leaves</tissue>
    </source>
</reference>
<dbReference type="PANTHER" id="PTHR34222:SF97">
    <property type="entry name" value="CATALYTIC REGION, PUTATIVE-RELATED"/>
    <property type="match status" value="1"/>
</dbReference>
<protein>
    <submittedName>
        <fullName evidence="2">Uncharacterized protein</fullName>
    </submittedName>
</protein>
<comment type="caution">
    <text evidence="2">The sequence shown here is derived from an EMBL/GenBank/DDBJ whole genome shotgun (WGS) entry which is preliminary data.</text>
</comment>
<organism evidence="2 3">
    <name type="scientific">Solanum tuberosum</name>
    <name type="common">Potato</name>
    <dbReference type="NCBI Taxonomy" id="4113"/>
    <lineage>
        <taxon>Eukaryota</taxon>
        <taxon>Viridiplantae</taxon>
        <taxon>Streptophyta</taxon>
        <taxon>Embryophyta</taxon>
        <taxon>Tracheophyta</taxon>
        <taxon>Spermatophyta</taxon>
        <taxon>Magnoliopsida</taxon>
        <taxon>eudicotyledons</taxon>
        <taxon>Gunneridae</taxon>
        <taxon>Pentapetalae</taxon>
        <taxon>asterids</taxon>
        <taxon>lamiids</taxon>
        <taxon>Solanales</taxon>
        <taxon>Solanaceae</taxon>
        <taxon>Solanoideae</taxon>
        <taxon>Solaneae</taxon>
        <taxon>Solanum</taxon>
    </lineage>
</organism>